<dbReference type="PROSITE" id="PS01332">
    <property type="entry name" value="HTH_RRF2_1"/>
    <property type="match status" value="1"/>
</dbReference>
<dbReference type="InterPro" id="IPR036388">
    <property type="entry name" value="WH-like_DNA-bd_sf"/>
</dbReference>
<name>A0ABS7WTL1_9BACT</name>
<sequence>MLFTRASEYALLSLIYIAKQKSPIDVDTLANELNIPRSFLAKILQNLAKDGLLKSFKGIKGGFILSKEAKDINVKEIIISAEKKEPLVFECASTCGCPNNKDEDCKIFPMITKLQDKINNFLEDISLEQIINEN</sequence>
<evidence type="ECO:0000313" key="1">
    <source>
        <dbReference type="EMBL" id="MBZ7987711.1"/>
    </source>
</evidence>
<dbReference type="InterPro" id="IPR000944">
    <property type="entry name" value="Tscrpt_reg_Rrf2"/>
</dbReference>
<dbReference type="PROSITE" id="PS51197">
    <property type="entry name" value="HTH_RRF2_2"/>
    <property type="match status" value="1"/>
</dbReference>
<comment type="caution">
    <text evidence="1">The sequence shown here is derived from an EMBL/GenBank/DDBJ whole genome shotgun (WGS) entry which is preliminary data.</text>
</comment>
<protein>
    <submittedName>
        <fullName evidence="1">Rrf2 family transcriptional regulator</fullName>
    </submittedName>
</protein>
<dbReference type="SUPFAM" id="SSF46785">
    <property type="entry name" value="Winged helix' DNA-binding domain"/>
    <property type="match status" value="1"/>
</dbReference>
<dbReference type="Gene3D" id="1.10.10.10">
    <property type="entry name" value="Winged helix-like DNA-binding domain superfamily/Winged helix DNA-binding domain"/>
    <property type="match status" value="1"/>
</dbReference>
<proteinExistence type="predicted"/>
<dbReference type="NCBIfam" id="TIGR00738">
    <property type="entry name" value="rrf2_super"/>
    <property type="match status" value="1"/>
</dbReference>
<dbReference type="EMBL" id="JACGBB010000013">
    <property type="protein sequence ID" value="MBZ7987711.1"/>
    <property type="molecule type" value="Genomic_DNA"/>
</dbReference>
<gene>
    <name evidence="1" type="ORF">AVCANL283_06305</name>
</gene>
<dbReference type="RefSeq" id="WP_172232014.1">
    <property type="nucleotide sequence ID" value="NZ_CP035946.1"/>
</dbReference>
<dbReference type="Proteomes" id="UP000786183">
    <property type="component" value="Unassembled WGS sequence"/>
</dbReference>
<accession>A0ABS7WTL1</accession>
<reference evidence="1 2" key="1">
    <citation type="submission" date="2020-07" db="EMBL/GenBank/DDBJ databases">
        <title>Transfer of Campylobacter canadensis to the novel genus Avispirillum gen. nov., that also includes two novel species recovered from migratory waterfowl: Avispirillum anseris sp. nov. and Avispirillum brantae sp. nov.</title>
        <authorList>
            <person name="Miller W.G."/>
            <person name="Chapman M.H."/>
            <person name="Yee E."/>
            <person name="Inglis G.D."/>
        </authorList>
    </citation>
    <scope>NUCLEOTIDE SEQUENCE [LARGE SCALE GENOMIC DNA]</scope>
    <source>
        <strain evidence="1 2">L283</strain>
    </source>
</reference>
<dbReference type="Pfam" id="PF02082">
    <property type="entry name" value="Rrf2"/>
    <property type="match status" value="1"/>
</dbReference>
<evidence type="ECO:0000313" key="2">
    <source>
        <dbReference type="Proteomes" id="UP000786183"/>
    </source>
</evidence>
<dbReference type="InterPro" id="IPR036390">
    <property type="entry name" value="WH_DNA-bd_sf"/>
</dbReference>
<organism evidence="1 2">
    <name type="scientific">Campylobacter canadensis</name>
    <dbReference type="NCBI Taxonomy" id="449520"/>
    <lineage>
        <taxon>Bacteria</taxon>
        <taxon>Pseudomonadati</taxon>
        <taxon>Campylobacterota</taxon>
        <taxon>Epsilonproteobacteria</taxon>
        <taxon>Campylobacterales</taxon>
        <taxon>Campylobacteraceae</taxon>
        <taxon>Campylobacter</taxon>
    </lineage>
</organism>
<dbReference type="PANTHER" id="PTHR33221">
    <property type="entry name" value="WINGED HELIX-TURN-HELIX TRANSCRIPTIONAL REGULATOR, RRF2 FAMILY"/>
    <property type="match status" value="1"/>
</dbReference>
<keyword evidence="2" id="KW-1185">Reference proteome</keyword>
<dbReference type="PANTHER" id="PTHR33221:SF2">
    <property type="entry name" value="TRANSCRIPTIONAL REGULATOR"/>
    <property type="match status" value="1"/>
</dbReference>
<dbReference type="InterPro" id="IPR030489">
    <property type="entry name" value="TR_Rrf2-type_CS"/>
</dbReference>